<feature type="compositionally biased region" description="Basic and acidic residues" evidence="1">
    <location>
        <begin position="464"/>
        <end position="474"/>
    </location>
</feature>
<proteinExistence type="predicted"/>
<evidence type="ECO:0000256" key="1">
    <source>
        <dbReference type="SAM" id="MobiDB-lite"/>
    </source>
</evidence>
<dbReference type="OrthoDB" id="1262810at2759"/>
<feature type="compositionally biased region" description="Polar residues" evidence="1">
    <location>
        <begin position="486"/>
        <end position="495"/>
    </location>
</feature>
<gene>
    <name evidence="2" type="ORF">NA56DRAFT_635589</name>
</gene>
<sequence length="784" mass="89441">MRLKIVLADSQRYLDQPTLKHFFRNTLEVQDADWKDVVRELTDLAENGFSDFDQESEHLGIASRFYAYFEQFHSSEVDWSQVRENFEVANLVYNSTEKQWYPISKCLWSSMVKIPGKVTLSSDYPHLEDFFVKRLQVEKADFKTLVRELKSLAGNTDYVLEIKEIIRAISLMVPEKGSLQDLEGLDVLPVNSPHSKQTQLWNTGQPFAIIDRLKLGRGFKNAQPQAASLLDFELEDVKLLQPFIQAMNLEDRCLSRLSKEESKATRKTLHEGLTKGFQDRAYHLLCCAVNFDSPKAKKNQNSFYELLHNSEVYISDTITSYISITQGGQQIRFESEKCNAHVEQYGTKLHVVVPRADRNREISYLKDLPRRLLSFFGIGEAAEAIMIHLLNSSLYLLDDLLDDAGILGVPDIVRRSRTPDVDSRAENIPNNLGRSEANHGHSTPPRIHKMPDYTETRSSHHHESRIIPKYEPIRDQTFPSPRDLTESSTTNTTAPSHSVTSHSRSSSEARSRSDSIVSERQSATSYEGSEEDLALSQTSILMTYDDILRKVISTARSSSNHGIATQGSFRASGAETPSDSDSQLISSEDFRGLGLPFGIHSHTPLSLSDIGAAGELFVFEVLKGMQIPDFDINNWQSRIRHLVKSRPEYNTMEDWTDKETSDIVYEDINKQLTNYLLTHGYLGENLWEDAEEGPKYFLEVKTTLQGCNHPFYVSKGQYALMEESKMVPHVPAKQIYVLCRVFNLGKEDMGMRIYVDPWNMKQDEKLKFTETNYSVVPTKRGDRR</sequence>
<protein>
    <recommendedName>
        <fullName evidence="4">Protein NO VEIN C-terminal domain-containing protein</fullName>
    </recommendedName>
</protein>
<feature type="region of interest" description="Disordered" evidence="1">
    <location>
        <begin position="418"/>
        <end position="532"/>
    </location>
</feature>
<feature type="compositionally biased region" description="Basic and acidic residues" evidence="1">
    <location>
        <begin position="449"/>
        <end position="458"/>
    </location>
</feature>
<accession>A0A2J6PLI4</accession>
<evidence type="ECO:0000313" key="2">
    <source>
        <dbReference type="EMBL" id="PMD14908.1"/>
    </source>
</evidence>
<name>A0A2J6PLI4_9HELO</name>
<reference evidence="2 3" key="1">
    <citation type="submission" date="2016-05" db="EMBL/GenBank/DDBJ databases">
        <title>A degradative enzymes factory behind the ericoid mycorrhizal symbiosis.</title>
        <authorList>
            <consortium name="DOE Joint Genome Institute"/>
            <person name="Martino E."/>
            <person name="Morin E."/>
            <person name="Grelet G."/>
            <person name="Kuo A."/>
            <person name="Kohler A."/>
            <person name="Daghino S."/>
            <person name="Barry K."/>
            <person name="Choi C."/>
            <person name="Cichocki N."/>
            <person name="Clum A."/>
            <person name="Copeland A."/>
            <person name="Hainaut M."/>
            <person name="Haridas S."/>
            <person name="Labutti K."/>
            <person name="Lindquist E."/>
            <person name="Lipzen A."/>
            <person name="Khouja H.-R."/>
            <person name="Murat C."/>
            <person name="Ohm R."/>
            <person name="Olson A."/>
            <person name="Spatafora J."/>
            <person name="Veneault-Fourrey C."/>
            <person name="Henrissat B."/>
            <person name="Grigoriev I."/>
            <person name="Martin F."/>
            <person name="Perotto S."/>
        </authorList>
    </citation>
    <scope>NUCLEOTIDE SEQUENCE [LARGE SCALE GENOMIC DNA]</scope>
    <source>
        <strain evidence="2 3">UAMH 7357</strain>
    </source>
</reference>
<organism evidence="2 3">
    <name type="scientific">Hyaloscypha hepaticicola</name>
    <dbReference type="NCBI Taxonomy" id="2082293"/>
    <lineage>
        <taxon>Eukaryota</taxon>
        <taxon>Fungi</taxon>
        <taxon>Dikarya</taxon>
        <taxon>Ascomycota</taxon>
        <taxon>Pezizomycotina</taxon>
        <taxon>Leotiomycetes</taxon>
        <taxon>Helotiales</taxon>
        <taxon>Hyaloscyphaceae</taxon>
        <taxon>Hyaloscypha</taxon>
    </lineage>
</organism>
<dbReference type="EMBL" id="KZ613518">
    <property type="protein sequence ID" value="PMD14908.1"/>
    <property type="molecule type" value="Genomic_DNA"/>
</dbReference>
<feature type="region of interest" description="Disordered" evidence="1">
    <location>
        <begin position="559"/>
        <end position="585"/>
    </location>
</feature>
<dbReference type="Proteomes" id="UP000235672">
    <property type="component" value="Unassembled WGS sequence"/>
</dbReference>
<evidence type="ECO:0000313" key="3">
    <source>
        <dbReference type="Proteomes" id="UP000235672"/>
    </source>
</evidence>
<dbReference type="AlphaFoldDB" id="A0A2J6PLI4"/>
<evidence type="ECO:0008006" key="4">
    <source>
        <dbReference type="Google" id="ProtNLM"/>
    </source>
</evidence>
<dbReference type="STRING" id="1745343.A0A2J6PLI4"/>
<keyword evidence="3" id="KW-1185">Reference proteome</keyword>